<dbReference type="SMART" id="SM00248">
    <property type="entry name" value="ANK"/>
    <property type="match status" value="13"/>
</dbReference>
<dbReference type="InterPro" id="IPR002110">
    <property type="entry name" value="Ankyrin_rpt"/>
</dbReference>
<protein>
    <submittedName>
        <fullName evidence="5">Ankyrin-2 ankyrin</fullName>
    </submittedName>
</protein>
<keyword evidence="1" id="KW-0677">Repeat</keyword>
<sequence length="1428" mass="157044">MACILGLQRLCDDLLANRADVNLMSRIGTPLQCALGGPFLIACHDLSTRKTYSQLWNTVSTVEKTSTVLTQVLIEAGADCTRPLPAHYTWGSVGALGLKSSEWARDYQIFAEVVKGGAEMHDDAIHTFRLQCREWTKYKNERARSNVATILEVLQDMVLEGVHGALVYLTAFRTVVTDTHGIDSPLPALEAVADCMFIGKMKKAIEEDSLSALRETAESPRVQPLFQDDMLDDLLDDAVSHSAINCLSFLLARLSGSEAEEEKKGRLVLRCTHNAMEDVLLCLLRHGSKTTSTDSEGRNVWHLSTMGASSARIPRVLVLHAAADDRKIALHAQENCDGRTPLANAICKGDYEGVNIILQYCQANEAALQSTEPPVNNIISGIKSPEVLQRLHDGGFLPKPADETPLHALLPNCEMDGLRKLLEIYPYKDSLSLKSPVGCYFAATSFLCYKKDVLELLISTELPLSLNPHQRSIWSMVFDKLNYNLTHNNLVMAQIRWAPPLVDLLINTGCLAAHEAVSGVSALKEVESLLNRNIPINPRFRSNVIIPLEDIFVSVVNATADHPHLKSTELDIALLRWAAVRDSIDLVKLLLELGTSVHARGDNGNELSALELVCHHGPRQCSGGTLRKILEKSNKGALNNLHPYGDGDHVGLLHLHGHCNGLRTPDFYFAVILKWPQLGPPPPPPPPGMLLDEGCDPNILSQPGNKSPLLTHIVGQDMDSVQLLLQRGGATTVNTSDSSGWTLVAWACAYGWTFLLNDMVAMSDAQRIWDFEVAVWLHQHGSTPWKFKQAKALHIATIGSAETVVYLLNGRYVTEIDATTSNGTTPLHFATILGQIDSIRLLVSRGANIDAQNQNGSTPLHMAIKTKNITVIELLLNLGSKHLKNRQGQAPLDLTVAQNDRTITEILRDSIRGPSGTKDGTACNDKHSISAMRGAIQGAIERDDHDTVKRLLDEGCSPDIKMRPCRICPALLYALGRRPVSKRCVQLLIDQGASFKGMTCRQHQNWRRWHWPRSWPEGAESGDSSDSYSVTTSSETSSSSLECGRGQEWPFRGSTALDYFMEVSELEQNLETYLQAIPQLELKWLTQNSSPAYVSFENKSHKPLGTFLRHLQLMNSSLGRSLTKRVVTQVINRDGNTPLHMAASHENATMAKLVIKYGADVNAKNSSGSTPLHLAASSSDVAVIEALLDEGASMELRNGRGCTALQVAVGDNRIRAATVLLDRGARIDAIDDQNRFIFLGKMNTFRMLLNAGMSINHKGALSLLGLPVWASALFNVRTATFILNSDFASGIEVEPHKTALWRVWWNAQLVDEGSSRRCLPLFHRRLGFTFLRKLGEIENATGEGDNFSLLCLASHYGRVDEVKDLLRMRLNIEFEGSAAGTALMVAAHEGRMDIVKLLVSHGARIQYKRGSTWISALDAGSSFPDVVE</sequence>
<dbReference type="Gene3D" id="1.25.40.20">
    <property type="entry name" value="Ankyrin repeat-containing domain"/>
    <property type="match status" value="6"/>
</dbReference>
<dbReference type="Pfam" id="PF00023">
    <property type="entry name" value="Ank"/>
    <property type="match status" value="2"/>
</dbReference>
<dbReference type="Proteomes" id="UP001281614">
    <property type="component" value="Unassembled WGS sequence"/>
</dbReference>
<dbReference type="SUPFAM" id="SSF48403">
    <property type="entry name" value="Ankyrin repeat"/>
    <property type="match status" value="4"/>
</dbReference>
<feature type="compositionally biased region" description="Low complexity" evidence="4">
    <location>
        <begin position="1021"/>
        <end position="1040"/>
    </location>
</feature>
<feature type="repeat" description="ANK" evidence="3">
    <location>
        <begin position="855"/>
        <end position="880"/>
    </location>
</feature>
<gene>
    <name evidence="5" type="ORF">CKAH01_14929</name>
</gene>
<dbReference type="PANTHER" id="PTHR24198">
    <property type="entry name" value="ANKYRIN REPEAT AND PROTEIN KINASE DOMAIN-CONTAINING PROTEIN"/>
    <property type="match status" value="1"/>
</dbReference>
<dbReference type="PANTHER" id="PTHR24198:SF165">
    <property type="entry name" value="ANKYRIN REPEAT-CONTAINING PROTEIN-RELATED"/>
    <property type="match status" value="1"/>
</dbReference>
<keyword evidence="2 3" id="KW-0040">ANK repeat</keyword>
<evidence type="ECO:0000256" key="4">
    <source>
        <dbReference type="SAM" id="MobiDB-lite"/>
    </source>
</evidence>
<proteinExistence type="predicted"/>
<evidence type="ECO:0000313" key="5">
    <source>
        <dbReference type="EMBL" id="KAK2769914.1"/>
    </source>
</evidence>
<evidence type="ECO:0000256" key="3">
    <source>
        <dbReference type="PROSITE-ProRule" id="PRU00023"/>
    </source>
</evidence>
<evidence type="ECO:0000313" key="6">
    <source>
        <dbReference type="Proteomes" id="UP001281614"/>
    </source>
</evidence>
<dbReference type="PROSITE" id="PS50297">
    <property type="entry name" value="ANK_REP_REGION"/>
    <property type="match status" value="6"/>
</dbReference>
<accession>A0AAD9YIT9</accession>
<feature type="region of interest" description="Disordered" evidence="4">
    <location>
        <begin position="1017"/>
        <end position="1045"/>
    </location>
</feature>
<evidence type="ECO:0000256" key="2">
    <source>
        <dbReference type="ARBA" id="ARBA00023043"/>
    </source>
</evidence>
<feature type="repeat" description="ANK" evidence="3">
    <location>
        <begin position="1134"/>
        <end position="1166"/>
    </location>
</feature>
<dbReference type="Pfam" id="PF12796">
    <property type="entry name" value="Ank_2"/>
    <property type="match status" value="2"/>
</dbReference>
<reference evidence="5" key="1">
    <citation type="submission" date="2023-02" db="EMBL/GenBank/DDBJ databases">
        <title>Colletotrichum kahawae CIFC_Que2 genome sequencing and assembly.</title>
        <authorList>
            <person name="Baroncelli R."/>
        </authorList>
    </citation>
    <scope>NUCLEOTIDE SEQUENCE</scope>
    <source>
        <strain evidence="5">CIFC_Que2</strain>
    </source>
</reference>
<feature type="repeat" description="ANK" evidence="3">
    <location>
        <begin position="1200"/>
        <end position="1232"/>
    </location>
</feature>
<evidence type="ECO:0000256" key="1">
    <source>
        <dbReference type="ARBA" id="ARBA00022737"/>
    </source>
</evidence>
<dbReference type="InterPro" id="IPR036770">
    <property type="entry name" value="Ankyrin_rpt-contain_sf"/>
</dbReference>
<dbReference type="PRINTS" id="PR01415">
    <property type="entry name" value="ANKYRIN"/>
</dbReference>
<keyword evidence="6" id="KW-1185">Reference proteome</keyword>
<feature type="repeat" description="ANK" evidence="3">
    <location>
        <begin position="1378"/>
        <end position="1410"/>
    </location>
</feature>
<organism evidence="5 6">
    <name type="scientific">Colletotrichum kahawae</name>
    <name type="common">Coffee berry disease fungus</name>
    <dbReference type="NCBI Taxonomy" id="34407"/>
    <lineage>
        <taxon>Eukaryota</taxon>
        <taxon>Fungi</taxon>
        <taxon>Dikarya</taxon>
        <taxon>Ascomycota</taxon>
        <taxon>Pezizomycotina</taxon>
        <taxon>Sordariomycetes</taxon>
        <taxon>Hypocreomycetidae</taxon>
        <taxon>Glomerellales</taxon>
        <taxon>Glomerellaceae</taxon>
        <taxon>Colletotrichum</taxon>
        <taxon>Colletotrichum gloeosporioides species complex</taxon>
    </lineage>
</organism>
<dbReference type="EMBL" id="VYYT01000103">
    <property type="protein sequence ID" value="KAK2769914.1"/>
    <property type="molecule type" value="Genomic_DNA"/>
</dbReference>
<dbReference type="PROSITE" id="PS50088">
    <property type="entry name" value="ANK_REPEAT"/>
    <property type="match status" value="6"/>
</dbReference>
<name>A0AAD9YIT9_COLKA</name>
<feature type="repeat" description="ANK" evidence="3">
    <location>
        <begin position="822"/>
        <end position="854"/>
    </location>
</feature>
<feature type="repeat" description="ANK" evidence="3">
    <location>
        <begin position="1167"/>
        <end position="1199"/>
    </location>
</feature>
<comment type="caution">
    <text evidence="5">The sequence shown here is derived from an EMBL/GenBank/DDBJ whole genome shotgun (WGS) entry which is preliminary data.</text>
</comment>